<feature type="transmembrane region" description="Helical" evidence="4">
    <location>
        <begin position="401"/>
        <end position="423"/>
    </location>
</feature>
<organism evidence="6 7">
    <name type="scientific">Rhizoctonia solani</name>
    <dbReference type="NCBI Taxonomy" id="456999"/>
    <lineage>
        <taxon>Eukaryota</taxon>
        <taxon>Fungi</taxon>
        <taxon>Dikarya</taxon>
        <taxon>Basidiomycota</taxon>
        <taxon>Agaricomycotina</taxon>
        <taxon>Agaricomycetes</taxon>
        <taxon>Cantharellales</taxon>
        <taxon>Ceratobasidiaceae</taxon>
        <taxon>Rhizoctonia</taxon>
    </lineage>
</organism>
<evidence type="ECO:0000259" key="5">
    <source>
        <dbReference type="PROSITE" id="PS50850"/>
    </source>
</evidence>
<keyword evidence="4" id="KW-0472">Membrane</keyword>
<name>A0A8H3HMZ0_9AGAM</name>
<feature type="transmembrane region" description="Helical" evidence="4">
    <location>
        <begin position="715"/>
        <end position="734"/>
    </location>
</feature>
<dbReference type="InterPro" id="IPR036259">
    <property type="entry name" value="MFS_trans_sf"/>
</dbReference>
<feature type="transmembrane region" description="Helical" evidence="4">
    <location>
        <begin position="636"/>
        <end position="657"/>
    </location>
</feature>
<keyword evidence="4" id="KW-0812">Transmembrane</keyword>
<feature type="transmembrane region" description="Helical" evidence="4">
    <location>
        <begin position="196"/>
        <end position="219"/>
    </location>
</feature>
<feature type="transmembrane region" description="Helical" evidence="4">
    <location>
        <begin position="840"/>
        <end position="865"/>
    </location>
</feature>
<evidence type="ECO:0000256" key="3">
    <source>
        <dbReference type="SAM" id="MobiDB-lite"/>
    </source>
</evidence>
<dbReference type="InterPro" id="IPR050327">
    <property type="entry name" value="Proton-linked_MCT"/>
</dbReference>
<evidence type="ECO:0000313" key="6">
    <source>
        <dbReference type="EMBL" id="CAE6530919.1"/>
    </source>
</evidence>
<feature type="transmembrane region" description="Helical" evidence="4">
    <location>
        <begin position="369"/>
        <end position="389"/>
    </location>
</feature>
<feature type="domain" description="Major facilitator superfamily (MFS) profile" evidence="5">
    <location>
        <begin position="484"/>
        <end position="908"/>
    </location>
</feature>
<dbReference type="Pfam" id="PF07690">
    <property type="entry name" value="MFS_1"/>
    <property type="match status" value="2"/>
</dbReference>
<dbReference type="GO" id="GO:0016020">
    <property type="term" value="C:membrane"/>
    <property type="evidence" value="ECO:0007669"/>
    <property type="project" value="UniProtKB-SubCell"/>
</dbReference>
<feature type="transmembrane region" description="Helical" evidence="4">
    <location>
        <begin position="277"/>
        <end position="296"/>
    </location>
</feature>
<proteinExistence type="inferred from homology"/>
<feature type="transmembrane region" description="Helical" evidence="4">
    <location>
        <begin position="316"/>
        <end position="336"/>
    </location>
</feature>
<feature type="transmembrane region" description="Helical" evidence="4">
    <location>
        <begin position="602"/>
        <end position="624"/>
    </location>
</feature>
<feature type="transmembrane region" description="Helical" evidence="4">
    <location>
        <begin position="61"/>
        <end position="84"/>
    </location>
</feature>
<evidence type="ECO:0000256" key="4">
    <source>
        <dbReference type="SAM" id="Phobius"/>
    </source>
</evidence>
<keyword evidence="4" id="KW-1133">Transmembrane helix</keyword>
<evidence type="ECO:0000256" key="2">
    <source>
        <dbReference type="ARBA" id="ARBA00006727"/>
    </source>
</evidence>
<feature type="transmembrane region" description="Helical" evidence="4">
    <location>
        <begin position="754"/>
        <end position="774"/>
    </location>
</feature>
<gene>
    <name evidence="6" type="ORF">RDB_LOCUS167749</name>
</gene>
<dbReference type="Proteomes" id="UP000663853">
    <property type="component" value="Unassembled WGS sequence"/>
</dbReference>
<dbReference type="GO" id="GO:0022857">
    <property type="term" value="F:transmembrane transporter activity"/>
    <property type="evidence" value="ECO:0007669"/>
    <property type="project" value="InterPro"/>
</dbReference>
<feature type="transmembrane region" description="Helical" evidence="4">
    <location>
        <begin position="162"/>
        <end position="184"/>
    </location>
</feature>
<feature type="transmembrane region" description="Helical" evidence="4">
    <location>
        <begin position="136"/>
        <end position="156"/>
    </location>
</feature>
<reference evidence="6" key="1">
    <citation type="submission" date="2021-01" db="EMBL/GenBank/DDBJ databases">
        <authorList>
            <person name="Kaushik A."/>
        </authorList>
    </citation>
    <scope>NUCLEOTIDE SEQUENCE</scope>
    <source>
        <strain evidence="6">AG6-10EEA</strain>
    </source>
</reference>
<dbReference type="InterPro" id="IPR020846">
    <property type="entry name" value="MFS_dom"/>
</dbReference>
<comment type="similarity">
    <text evidence="2">Belongs to the major facilitator superfamily. Monocarboxylate porter (TC 2.A.1.13) family.</text>
</comment>
<feature type="region of interest" description="Disordered" evidence="3">
    <location>
        <begin position="462"/>
        <end position="495"/>
    </location>
</feature>
<protein>
    <recommendedName>
        <fullName evidence="5">Major facilitator superfamily (MFS) profile domain-containing protein</fullName>
    </recommendedName>
</protein>
<dbReference type="PROSITE" id="PS50850">
    <property type="entry name" value="MFS"/>
    <property type="match status" value="2"/>
</dbReference>
<comment type="caution">
    <text evidence="6">The sequence shown here is derived from an EMBL/GenBank/DDBJ whole genome shotgun (WGS) entry which is preliminary data.</text>
</comment>
<feature type="region of interest" description="Disordered" evidence="3">
    <location>
        <begin position="1"/>
        <end position="52"/>
    </location>
</feature>
<feature type="transmembrane region" description="Helical" evidence="4">
    <location>
        <begin position="885"/>
        <end position="906"/>
    </location>
</feature>
<sequence>MAEVQDIPLQTLSRRGEHSTGTSTVAVSRVDSKDDGDAGQMESSSPSGHEGLSLPPVDKGFAAWSFVVAAFALETLVWGFGFTYGVFQEYFLHHRTFGDASEAAIGAVGTVALAIEYFEVLIVILIAQQWPHKTRLMMWSSLALCCGSLVLASFATKVSHLIVLQGILFGIGGGGLYAPVIIYLSEWFVVRRGLAGAIIFGGSGAGGACFPIAVNFLLTNLGFRWTFRIWAAFMFVFGALALTFTRPRLPVTRPQNQDGLNLWTRVKRQHWGFLKSPLFACMTMTIFIQALAYFPVSLYMTVYTVSLGLSPLNGTLVLSAFNLSSIVGQIIFGHVCDVAPYQYVVIVSGAGAALSAYLLWGFAHSLGLIFAFVIVFGSLSGGLGSVWPAASVDIAGSEQSVVSNVFGLLAMTKGIAAVIGPLIAAELYHPEQSTMRGTYSGYGFKDVTLFVGSMMVATAAGESQHRDTQSLSTTNQQTQDETGLESTEPAGTELPPVDRGFKAWSFVGAAFVLETIVWGFGFTYGVFQEYFLHHRTFGDASEAAIGAVGTIALATQYFEVMIFTLLALQWPDKVRIMMWSSLVLCCGSLLMASFATKVSHLILVQGVLFGIGGGGLYAPVIIYLSEWFVARRGLAGSFIFGGSGAGGALFPVAANFLLTNLGWTLRIWAAFMFIFGALALSFVRPRLPVVRAQHIDGLNLWTRLRRQHWSFLKSPLFLCMTATTFIQALAYFPVSLYMAVYTTSLGLSSLNGTLVLSIFNLSSIIGQVIFGHVCDIAPYGYVIVASGAGAALSAYLLWGFAHNLGLIFAFAVVFGSLSGGFCSVWPAASVEIAGSEQSSVSNIMGFLSMTKGLAAIIGPLVAAALHHPEQAAMRSTYSGYGFRDVTLFVGSMMVATAVGGITTRLARRISW</sequence>
<dbReference type="PANTHER" id="PTHR11360:SF287">
    <property type="entry name" value="MFS MONOCARBOXYLATE TRANSPORTER"/>
    <property type="match status" value="1"/>
</dbReference>
<feature type="transmembrane region" description="Helical" evidence="4">
    <location>
        <begin position="807"/>
        <end position="828"/>
    </location>
</feature>
<feature type="transmembrane region" description="Helical" evidence="4">
    <location>
        <begin position="343"/>
        <end position="363"/>
    </location>
</feature>
<feature type="transmembrane region" description="Helical" evidence="4">
    <location>
        <begin position="663"/>
        <end position="683"/>
    </location>
</feature>
<dbReference type="Gene3D" id="1.20.1250.20">
    <property type="entry name" value="MFS general substrate transporter like domains"/>
    <property type="match status" value="4"/>
</dbReference>
<feature type="domain" description="Major facilitator superfamily (MFS) profile" evidence="5">
    <location>
        <begin position="67"/>
        <end position="464"/>
    </location>
</feature>
<dbReference type="AlphaFoldDB" id="A0A8H3HMZ0"/>
<feature type="transmembrane region" description="Helical" evidence="4">
    <location>
        <begin position="503"/>
        <end position="524"/>
    </location>
</feature>
<dbReference type="InterPro" id="IPR011701">
    <property type="entry name" value="MFS"/>
</dbReference>
<comment type="subcellular location">
    <subcellularLocation>
        <location evidence="1">Membrane</location>
        <topology evidence="1">Multi-pass membrane protein</topology>
    </subcellularLocation>
</comment>
<feature type="transmembrane region" description="Helical" evidence="4">
    <location>
        <begin position="576"/>
        <end position="596"/>
    </location>
</feature>
<feature type="transmembrane region" description="Helical" evidence="4">
    <location>
        <begin position="544"/>
        <end position="569"/>
    </location>
</feature>
<feature type="transmembrane region" description="Helical" evidence="4">
    <location>
        <begin position="225"/>
        <end position="244"/>
    </location>
</feature>
<feature type="compositionally biased region" description="Low complexity" evidence="3">
    <location>
        <begin position="469"/>
        <end position="479"/>
    </location>
</feature>
<dbReference type="EMBL" id="CAJMXA010004001">
    <property type="protein sequence ID" value="CAE6530919.1"/>
    <property type="molecule type" value="Genomic_DNA"/>
</dbReference>
<evidence type="ECO:0000256" key="1">
    <source>
        <dbReference type="ARBA" id="ARBA00004141"/>
    </source>
</evidence>
<feature type="transmembrane region" description="Helical" evidence="4">
    <location>
        <begin position="104"/>
        <end position="127"/>
    </location>
</feature>
<feature type="transmembrane region" description="Helical" evidence="4">
    <location>
        <begin position="781"/>
        <end position="801"/>
    </location>
</feature>
<dbReference type="SUPFAM" id="SSF103473">
    <property type="entry name" value="MFS general substrate transporter"/>
    <property type="match status" value="2"/>
</dbReference>
<dbReference type="PANTHER" id="PTHR11360">
    <property type="entry name" value="MONOCARBOXYLATE TRANSPORTER"/>
    <property type="match status" value="1"/>
</dbReference>
<feature type="compositionally biased region" description="Polar residues" evidence="3">
    <location>
        <begin position="8"/>
        <end position="26"/>
    </location>
</feature>
<accession>A0A8H3HMZ0</accession>
<evidence type="ECO:0000313" key="7">
    <source>
        <dbReference type="Proteomes" id="UP000663853"/>
    </source>
</evidence>